<accession>A0A3M6EXV5</accession>
<dbReference type="AlphaFoldDB" id="A0A3M6EXV5"/>
<dbReference type="Proteomes" id="UP000269872">
    <property type="component" value="Unassembled WGS sequence"/>
</dbReference>
<sequence length="214" mass="23032">MSAALPYFFSDSLRARFTQDIQDAIDSSRISLDEGNWLRLLNAANSESTADERVPRADRLIIGDGSPDNAELAGALFISDPARTAAPVFLSTLAFGIERFESRSSLLGTLQQRFNEVSAISTLEAERIDGSLFEARTLAVMREQAGHLENLSVQLQNLPDMRAAAGKALQTVLSQKGLGSIDVFSQLLQLVDTEAGTDPRGSVVGTQYLADAAV</sequence>
<evidence type="ECO:0000313" key="2">
    <source>
        <dbReference type="Proteomes" id="UP000269872"/>
    </source>
</evidence>
<dbReference type="EMBL" id="RBUY01000141">
    <property type="protein sequence ID" value="RMV73221.1"/>
    <property type="molecule type" value="Genomic_DNA"/>
</dbReference>
<proteinExistence type="predicted"/>
<organism evidence="1 2">
    <name type="scientific">Pseudomonas caricapapayae</name>
    <dbReference type="NCBI Taxonomy" id="46678"/>
    <lineage>
        <taxon>Bacteria</taxon>
        <taxon>Pseudomonadati</taxon>
        <taxon>Pseudomonadota</taxon>
        <taxon>Gammaproteobacteria</taxon>
        <taxon>Pseudomonadales</taxon>
        <taxon>Pseudomonadaceae</taxon>
        <taxon>Pseudomonas</taxon>
    </lineage>
</organism>
<protein>
    <submittedName>
        <fullName evidence="1">Uncharacterized protein</fullName>
    </submittedName>
</protein>
<evidence type="ECO:0000313" key="1">
    <source>
        <dbReference type="EMBL" id="RMV73221.1"/>
    </source>
</evidence>
<gene>
    <name evidence="1" type="ORF">ALP05_01015</name>
</gene>
<name>A0A3M6EXV5_9PSED</name>
<reference evidence="1 2" key="1">
    <citation type="submission" date="2018-08" db="EMBL/GenBank/DDBJ databases">
        <title>Recombination of ecologically and evolutionarily significant loci maintains genetic cohesion in the Pseudomonas syringae species complex.</title>
        <authorList>
            <person name="Dillon M."/>
            <person name="Thakur S."/>
            <person name="Almeida R.N.D."/>
            <person name="Weir B.S."/>
            <person name="Guttman D.S."/>
        </authorList>
    </citation>
    <scope>NUCLEOTIDE SEQUENCE [LARGE SCALE GENOMIC DNA]</scope>
    <source>
        <strain evidence="1 2">ICMP 7496</strain>
    </source>
</reference>
<comment type="caution">
    <text evidence="1">The sequence shown here is derived from an EMBL/GenBank/DDBJ whole genome shotgun (WGS) entry which is preliminary data.</text>
</comment>